<organism evidence="1 2">
    <name type="scientific">Streblomastix strix</name>
    <dbReference type="NCBI Taxonomy" id="222440"/>
    <lineage>
        <taxon>Eukaryota</taxon>
        <taxon>Metamonada</taxon>
        <taxon>Preaxostyla</taxon>
        <taxon>Oxymonadida</taxon>
        <taxon>Streblomastigidae</taxon>
        <taxon>Streblomastix</taxon>
    </lineage>
</organism>
<accession>A0A5J4V9C2</accession>
<dbReference type="AlphaFoldDB" id="A0A5J4V9C2"/>
<evidence type="ECO:0000313" key="2">
    <source>
        <dbReference type="Proteomes" id="UP000324800"/>
    </source>
</evidence>
<gene>
    <name evidence="1" type="ORF">EZS28_025352</name>
</gene>
<sequence>MIFFPQEYTLSQGASKRALIITKLSQTAAVINPCRTDENKAEVKIVIFDILQLQTENLTAEAKKIKIFTPFFSNLHIDENNSFYAFAAIYINGMNQLKAKLCIFPQHFSEAHFTMFNDWFKTIYLPPLEVKFVDVKSAGAFSLALTEDGKL</sequence>
<comment type="caution">
    <text evidence="1">The sequence shown here is derived from an EMBL/GenBank/DDBJ whole genome shotgun (WGS) entry which is preliminary data.</text>
</comment>
<proteinExistence type="predicted"/>
<protein>
    <submittedName>
        <fullName evidence="1">Uncharacterized protein</fullName>
    </submittedName>
</protein>
<dbReference type="Proteomes" id="UP000324800">
    <property type="component" value="Unassembled WGS sequence"/>
</dbReference>
<reference evidence="1 2" key="1">
    <citation type="submission" date="2019-03" db="EMBL/GenBank/DDBJ databases">
        <title>Single cell metagenomics reveals metabolic interactions within the superorganism composed of flagellate Streblomastix strix and complex community of Bacteroidetes bacteria on its surface.</title>
        <authorList>
            <person name="Treitli S.C."/>
            <person name="Kolisko M."/>
            <person name="Husnik F."/>
            <person name="Keeling P."/>
            <person name="Hampl V."/>
        </authorList>
    </citation>
    <scope>NUCLEOTIDE SEQUENCE [LARGE SCALE GENOMIC DNA]</scope>
    <source>
        <strain evidence="1">ST1C</strain>
    </source>
</reference>
<name>A0A5J4V9C2_9EUKA</name>
<dbReference type="EMBL" id="SNRW01008697">
    <property type="protein sequence ID" value="KAA6379119.1"/>
    <property type="molecule type" value="Genomic_DNA"/>
</dbReference>
<evidence type="ECO:0000313" key="1">
    <source>
        <dbReference type="EMBL" id="KAA6379119.1"/>
    </source>
</evidence>